<keyword evidence="3" id="KW-0540">Nuclease</keyword>
<dbReference type="Gene3D" id="3.40.1350.10">
    <property type="match status" value="1"/>
</dbReference>
<keyword evidence="4" id="KW-1185">Reference proteome</keyword>
<dbReference type="InterPro" id="IPR007560">
    <property type="entry name" value="Restrct_endonuc_IV_Mrr"/>
</dbReference>
<dbReference type="RefSeq" id="WP_119909387.1">
    <property type="nucleotide sequence ID" value="NZ_QZCH01000002.1"/>
</dbReference>
<dbReference type="Pfam" id="PF14338">
    <property type="entry name" value="Mrr_N"/>
    <property type="match status" value="1"/>
</dbReference>
<reference evidence="3 4" key="1">
    <citation type="submission" date="2018-09" db="EMBL/GenBank/DDBJ databases">
        <authorList>
            <person name="Wang F."/>
        </authorList>
    </citation>
    <scope>NUCLEOTIDE SEQUENCE [LARGE SCALE GENOMIC DNA]</scope>
    <source>
        <strain evidence="3 4">PLHSC7-2</strain>
    </source>
</reference>
<keyword evidence="3" id="KW-0255">Endonuclease</keyword>
<dbReference type="EMBL" id="QZCH01000002">
    <property type="protein sequence ID" value="RJG50585.1"/>
    <property type="molecule type" value="Genomic_DNA"/>
</dbReference>
<evidence type="ECO:0000259" key="1">
    <source>
        <dbReference type="Pfam" id="PF04471"/>
    </source>
</evidence>
<feature type="domain" description="Restriction system protein Mrr-like N-terminal" evidence="2">
    <location>
        <begin position="5"/>
        <end position="92"/>
    </location>
</feature>
<dbReference type="InterPro" id="IPR011335">
    <property type="entry name" value="Restrct_endonuc-II-like"/>
</dbReference>
<protein>
    <submittedName>
        <fullName evidence="3">Restriction endonuclease</fullName>
    </submittedName>
</protein>
<dbReference type="AlphaFoldDB" id="A0A418YIW1"/>
<reference evidence="3 4" key="2">
    <citation type="submission" date="2019-01" db="EMBL/GenBank/DDBJ databases">
        <title>Motilimonas pumilus sp. nov., isolated from the gut of sea cucumber (Apostichopus japonicus).</title>
        <authorList>
            <person name="Wang F.-Q."/>
            <person name="Ren L.-H."/>
            <person name="Lin Y.-W."/>
            <person name="Sun G.-H."/>
            <person name="Du Z.-J."/>
            <person name="Zhao J.-X."/>
            <person name="Liu X.-J."/>
            <person name="Liu L.-J."/>
        </authorList>
    </citation>
    <scope>NUCLEOTIDE SEQUENCE [LARGE SCALE GENOMIC DNA]</scope>
    <source>
        <strain evidence="3 4">PLHSC7-2</strain>
    </source>
</reference>
<accession>A0A418YIW1</accession>
<keyword evidence="3" id="KW-0378">Hydrolase</keyword>
<dbReference type="PANTHER" id="PTHR30015:SF7">
    <property type="entry name" value="TYPE IV METHYL-DIRECTED RESTRICTION ENZYME ECOKMRR"/>
    <property type="match status" value="1"/>
</dbReference>
<sequence length="309" mass="34551">MIPNYQEFMRPFLEIAKAANGKEIKLRDVINQLAERFNLSEQEREERLPSGKQTILDNRIGWARTYLTKAGLLEATKRAHFIITDRGIQALQDKDAVINNQYLKRFDEFVAFKGQKNDSSSSQTVSTDVTEDLADETTPDEVLRAAYKQINDALASDILSRTRKVSPAFFEQLLIDLLLAMGYGGSDEGMAHTLGKSGDNGVDGVINQDPLGVDQVYIQAKRYADGNNVGAGEIRDFFGALNLKKAQKGIFITTSEFTASATQTAKDLGMRIVLLNGKELAKLMLRYNIGSRDEDVLHLKRIDEEFFES</sequence>
<proteinExistence type="predicted"/>
<name>A0A418YIW1_9GAMM</name>
<dbReference type="InterPro" id="IPR052906">
    <property type="entry name" value="Type_IV_Methyl-Rstrct_Enzyme"/>
</dbReference>
<evidence type="ECO:0000313" key="3">
    <source>
        <dbReference type="EMBL" id="RJG50585.1"/>
    </source>
</evidence>
<dbReference type="GO" id="GO:0015666">
    <property type="term" value="F:restriction endodeoxyribonuclease activity"/>
    <property type="evidence" value="ECO:0007669"/>
    <property type="project" value="TreeGrafter"/>
</dbReference>
<dbReference type="InterPro" id="IPR011856">
    <property type="entry name" value="tRNA_endonuc-like_dom_sf"/>
</dbReference>
<gene>
    <name evidence="3" type="ORF">D1Z90_03695</name>
</gene>
<dbReference type="GO" id="GO:0009307">
    <property type="term" value="P:DNA restriction-modification system"/>
    <property type="evidence" value="ECO:0007669"/>
    <property type="project" value="InterPro"/>
</dbReference>
<organism evidence="3 4">
    <name type="scientific">Motilimonas pumila</name>
    <dbReference type="NCBI Taxonomy" id="2303987"/>
    <lineage>
        <taxon>Bacteria</taxon>
        <taxon>Pseudomonadati</taxon>
        <taxon>Pseudomonadota</taxon>
        <taxon>Gammaproteobacteria</taxon>
        <taxon>Alteromonadales</taxon>
        <taxon>Alteromonadales genera incertae sedis</taxon>
        <taxon>Motilimonas</taxon>
    </lineage>
</organism>
<dbReference type="PANTHER" id="PTHR30015">
    <property type="entry name" value="MRR RESTRICTION SYSTEM PROTEIN"/>
    <property type="match status" value="1"/>
</dbReference>
<feature type="domain" description="Restriction endonuclease type IV Mrr" evidence="1">
    <location>
        <begin position="163"/>
        <end position="284"/>
    </location>
</feature>
<dbReference type="OrthoDB" id="9803736at2"/>
<dbReference type="InterPro" id="IPR025745">
    <property type="entry name" value="Mrr-like_N_dom"/>
</dbReference>
<dbReference type="GO" id="GO:0003677">
    <property type="term" value="F:DNA binding"/>
    <property type="evidence" value="ECO:0007669"/>
    <property type="project" value="InterPro"/>
</dbReference>
<evidence type="ECO:0000313" key="4">
    <source>
        <dbReference type="Proteomes" id="UP000283255"/>
    </source>
</evidence>
<dbReference type="SUPFAM" id="SSF52980">
    <property type="entry name" value="Restriction endonuclease-like"/>
    <property type="match status" value="1"/>
</dbReference>
<comment type="caution">
    <text evidence="3">The sequence shown here is derived from an EMBL/GenBank/DDBJ whole genome shotgun (WGS) entry which is preliminary data.</text>
</comment>
<dbReference type="Pfam" id="PF04471">
    <property type="entry name" value="Mrr_cat"/>
    <property type="match status" value="1"/>
</dbReference>
<evidence type="ECO:0000259" key="2">
    <source>
        <dbReference type="Pfam" id="PF14338"/>
    </source>
</evidence>
<dbReference type="Proteomes" id="UP000283255">
    <property type="component" value="Unassembled WGS sequence"/>
</dbReference>